<gene>
    <name evidence="1" type="ORF">CCHOA_00795</name>
</gene>
<name>A0A3G6J6P1_9CORY</name>
<dbReference type="Proteomes" id="UP000269019">
    <property type="component" value="Chromosome"/>
</dbReference>
<dbReference type="KEGG" id="ccho:CCHOA_00795"/>
<evidence type="ECO:0000313" key="2">
    <source>
        <dbReference type="Proteomes" id="UP000269019"/>
    </source>
</evidence>
<evidence type="ECO:0000313" key="1">
    <source>
        <dbReference type="EMBL" id="AZA12588.1"/>
    </source>
</evidence>
<reference evidence="1 2" key="1">
    <citation type="submission" date="2018-11" db="EMBL/GenBank/DDBJ databases">
        <authorList>
            <person name="Kleinhagauer T."/>
            <person name="Glaeser S.P."/>
            <person name="Spergser J."/>
            <person name="Ruckert C."/>
            <person name="Kaempfer P."/>
            <person name="Busse H.-J."/>
        </authorList>
    </citation>
    <scope>NUCLEOTIDE SEQUENCE [LARGE SCALE GENOMIC DNA]</scope>
    <source>
        <strain evidence="1 2">200CH</strain>
    </source>
</reference>
<keyword evidence="2" id="KW-1185">Reference proteome</keyword>
<accession>A0A3G6J6P1</accession>
<protein>
    <submittedName>
        <fullName evidence="1">Uncharacterized protein</fullName>
    </submittedName>
</protein>
<dbReference type="EMBL" id="CP033896">
    <property type="protein sequence ID" value="AZA12588.1"/>
    <property type="molecule type" value="Genomic_DNA"/>
</dbReference>
<organism evidence="1 2">
    <name type="scientific">Corynebacterium choanae</name>
    <dbReference type="NCBI Taxonomy" id="1862358"/>
    <lineage>
        <taxon>Bacteria</taxon>
        <taxon>Bacillati</taxon>
        <taxon>Actinomycetota</taxon>
        <taxon>Actinomycetes</taxon>
        <taxon>Mycobacteriales</taxon>
        <taxon>Corynebacteriaceae</taxon>
        <taxon>Corynebacterium</taxon>
    </lineage>
</organism>
<sequence>MDLSLWNDVSCCGVRPSTAQWRGLGVVFGEKIAVKRGISFSTSCAADLHGNSLVSESGPLIRAACRPFLLRGSQREKG</sequence>
<dbReference type="AlphaFoldDB" id="A0A3G6J6P1"/>
<proteinExistence type="predicted"/>